<dbReference type="GO" id="GO:0006412">
    <property type="term" value="P:translation"/>
    <property type="evidence" value="ECO:0007669"/>
    <property type="project" value="InterPro"/>
</dbReference>
<comment type="similarity">
    <text evidence="1">Belongs to the universal ribosomal protein uS9 family.</text>
</comment>
<name>B9RNC9_RICCO</name>
<dbReference type="InterPro" id="IPR014721">
    <property type="entry name" value="Ribsml_uS5_D2-typ_fold_subgr"/>
</dbReference>
<dbReference type="eggNOG" id="KOG1753">
    <property type="taxonomic scope" value="Eukaryota"/>
</dbReference>
<feature type="chain" id="PRO_5002888581" description="40S ribosomal protein S16" evidence="2">
    <location>
        <begin position="22"/>
        <end position="91"/>
    </location>
</feature>
<dbReference type="GO" id="GO:0005840">
    <property type="term" value="C:ribosome"/>
    <property type="evidence" value="ECO:0007669"/>
    <property type="project" value="InterPro"/>
</dbReference>
<evidence type="ECO:0000313" key="4">
    <source>
        <dbReference type="Proteomes" id="UP000008311"/>
    </source>
</evidence>
<feature type="signal peptide" evidence="2">
    <location>
        <begin position="1"/>
        <end position="21"/>
    </location>
</feature>
<evidence type="ECO:0008006" key="5">
    <source>
        <dbReference type="Google" id="ProtNLM"/>
    </source>
</evidence>
<gene>
    <name evidence="3" type="ORF">RCOM_1346810</name>
</gene>
<organism evidence="3 4">
    <name type="scientific">Ricinus communis</name>
    <name type="common">Castor bean</name>
    <dbReference type="NCBI Taxonomy" id="3988"/>
    <lineage>
        <taxon>Eukaryota</taxon>
        <taxon>Viridiplantae</taxon>
        <taxon>Streptophyta</taxon>
        <taxon>Embryophyta</taxon>
        <taxon>Tracheophyta</taxon>
        <taxon>Spermatophyta</taxon>
        <taxon>Magnoliopsida</taxon>
        <taxon>eudicotyledons</taxon>
        <taxon>Gunneridae</taxon>
        <taxon>Pentapetalae</taxon>
        <taxon>rosids</taxon>
        <taxon>fabids</taxon>
        <taxon>Malpighiales</taxon>
        <taxon>Euphorbiaceae</taxon>
        <taxon>Acalyphoideae</taxon>
        <taxon>Acalypheae</taxon>
        <taxon>Ricinus</taxon>
    </lineage>
</organism>
<evidence type="ECO:0000256" key="1">
    <source>
        <dbReference type="ARBA" id="ARBA00005251"/>
    </source>
</evidence>
<accession>B9RNC9</accession>
<dbReference type="STRING" id="3988.B9RNC9"/>
<sequence>MALTLTMTALAVVAAAATTESVQCFVRKKTAVVVTHCKRGRGLIKINGCPIELVEPEILRFKACKRGRSLIDSRRTSPSFCWDDTVLQQWI</sequence>
<keyword evidence="2" id="KW-0732">Signal</keyword>
<dbReference type="PANTHER" id="PTHR21569">
    <property type="entry name" value="RIBOSOMAL PROTEIN S9"/>
    <property type="match status" value="1"/>
</dbReference>
<dbReference type="EMBL" id="EQ973790">
    <property type="protein sequence ID" value="EEF47252.1"/>
    <property type="molecule type" value="Genomic_DNA"/>
</dbReference>
<evidence type="ECO:0000313" key="3">
    <source>
        <dbReference type="EMBL" id="EEF47252.1"/>
    </source>
</evidence>
<dbReference type="GO" id="GO:0003735">
    <property type="term" value="F:structural constituent of ribosome"/>
    <property type="evidence" value="ECO:0007669"/>
    <property type="project" value="InterPro"/>
</dbReference>
<dbReference type="PANTHER" id="PTHR21569:SF16">
    <property type="entry name" value="RIBOSOMAL PROTEIN S16"/>
    <property type="match status" value="1"/>
</dbReference>
<dbReference type="InterPro" id="IPR000754">
    <property type="entry name" value="Ribosomal_uS9"/>
</dbReference>
<dbReference type="AlphaFoldDB" id="B9RNC9"/>
<evidence type="ECO:0000256" key="2">
    <source>
        <dbReference type="SAM" id="SignalP"/>
    </source>
</evidence>
<keyword evidence="4" id="KW-1185">Reference proteome</keyword>
<reference evidence="4" key="1">
    <citation type="journal article" date="2010" name="Nat. Biotechnol.">
        <title>Draft genome sequence of the oilseed species Ricinus communis.</title>
        <authorList>
            <person name="Chan A.P."/>
            <person name="Crabtree J."/>
            <person name="Zhao Q."/>
            <person name="Lorenzi H."/>
            <person name="Orvis J."/>
            <person name="Puiu D."/>
            <person name="Melake-Berhan A."/>
            <person name="Jones K.M."/>
            <person name="Redman J."/>
            <person name="Chen G."/>
            <person name="Cahoon E.B."/>
            <person name="Gedil M."/>
            <person name="Stanke M."/>
            <person name="Haas B.J."/>
            <person name="Wortman J.R."/>
            <person name="Fraser-Liggett C.M."/>
            <person name="Ravel J."/>
            <person name="Rabinowicz P.D."/>
        </authorList>
    </citation>
    <scope>NUCLEOTIDE SEQUENCE [LARGE SCALE GENOMIC DNA]</scope>
    <source>
        <strain evidence="4">cv. Hale</strain>
    </source>
</reference>
<dbReference type="Proteomes" id="UP000008311">
    <property type="component" value="Unassembled WGS sequence"/>
</dbReference>
<dbReference type="Gene3D" id="3.30.230.10">
    <property type="match status" value="1"/>
</dbReference>
<dbReference type="InParanoid" id="B9RNC9"/>
<protein>
    <recommendedName>
        <fullName evidence="5">40S ribosomal protein S16</fullName>
    </recommendedName>
</protein>
<proteinExistence type="inferred from homology"/>